<dbReference type="PANTHER" id="PTHR32278">
    <property type="entry name" value="F-BOX DOMAIN-CONTAINING PROTEIN"/>
    <property type="match status" value="1"/>
</dbReference>
<dbReference type="Pfam" id="PF14299">
    <property type="entry name" value="PP2"/>
    <property type="match status" value="2"/>
</dbReference>
<gene>
    <name evidence="1" type="ORF">M8C21_030319</name>
</gene>
<evidence type="ECO:0000313" key="2">
    <source>
        <dbReference type="Proteomes" id="UP001206925"/>
    </source>
</evidence>
<dbReference type="EMBL" id="JAMZMK010007651">
    <property type="protein sequence ID" value="KAI7743870.1"/>
    <property type="molecule type" value="Genomic_DNA"/>
</dbReference>
<dbReference type="PANTHER" id="PTHR32278:SF135">
    <property type="entry name" value="F-BOX PROTEIN PP2-B12"/>
    <property type="match status" value="1"/>
</dbReference>
<name>A0AAD5CNA9_AMBAR</name>
<proteinExistence type="predicted"/>
<evidence type="ECO:0008006" key="3">
    <source>
        <dbReference type="Google" id="ProtNLM"/>
    </source>
</evidence>
<dbReference type="InterPro" id="IPR025886">
    <property type="entry name" value="PP2-like"/>
</dbReference>
<reference evidence="1" key="1">
    <citation type="submission" date="2022-06" db="EMBL/GenBank/DDBJ databases">
        <title>Uncovering the hologenomic basis of an extraordinary plant invasion.</title>
        <authorList>
            <person name="Bieker V.C."/>
            <person name="Martin M.D."/>
            <person name="Gilbert T."/>
            <person name="Hodgins K."/>
            <person name="Battlay P."/>
            <person name="Petersen B."/>
            <person name="Wilson J."/>
        </authorList>
    </citation>
    <scope>NUCLEOTIDE SEQUENCE</scope>
    <source>
        <strain evidence="1">AA19_3_7</strain>
        <tissue evidence="1">Leaf</tissue>
    </source>
</reference>
<dbReference type="Proteomes" id="UP001206925">
    <property type="component" value="Unassembled WGS sequence"/>
</dbReference>
<protein>
    <recommendedName>
        <fullName evidence="3">Phloem protein 2-like protein</fullName>
    </recommendedName>
</protein>
<sequence>MTKTAEPPLNYRSKGELRTLLSKGVLLNAGKTWFSLNKKGEHCEMISFAECLDSDPSQFQDYSWSSEYNSRFPTGTFLSWTGRFKTRVKSQLLSPQITYTVNLVFKFRLPNKAKKCHDIMSVSYKLQEETKFSISYLAAERGDEWYMVELYQFTSDQRIVNLEIQFRDPCVDIEIEGIEFRPLEKEDENVTLKVQPILDSDSNWEDKVPIDYEDIIKLSKNSMQWTTKKELYSIFRKGFLINDGQEWFSLDKTGKKCHMLSARMASTQQMQCLYYQPLPESRFGEVVELMDWEFKIITEINHQLVSSNTTYASYLVYKLPRQHPRYEAPVKVMDEELSSDHIWFIFFVSPQTPVIRPMIGQNTHNPLNRPKIKDLPQQRNDGWMEVKIWEFQTATTTKMIPMRLKFNSCGSEPPNWLLIQGVEFRPI</sequence>
<organism evidence="1 2">
    <name type="scientific">Ambrosia artemisiifolia</name>
    <name type="common">Common ragweed</name>
    <dbReference type="NCBI Taxonomy" id="4212"/>
    <lineage>
        <taxon>Eukaryota</taxon>
        <taxon>Viridiplantae</taxon>
        <taxon>Streptophyta</taxon>
        <taxon>Embryophyta</taxon>
        <taxon>Tracheophyta</taxon>
        <taxon>Spermatophyta</taxon>
        <taxon>Magnoliopsida</taxon>
        <taxon>eudicotyledons</taxon>
        <taxon>Gunneridae</taxon>
        <taxon>Pentapetalae</taxon>
        <taxon>asterids</taxon>
        <taxon>campanulids</taxon>
        <taxon>Asterales</taxon>
        <taxon>Asteraceae</taxon>
        <taxon>Asteroideae</taxon>
        <taxon>Heliantheae alliance</taxon>
        <taxon>Heliantheae</taxon>
        <taxon>Ambrosia</taxon>
    </lineage>
</organism>
<evidence type="ECO:0000313" key="1">
    <source>
        <dbReference type="EMBL" id="KAI7743870.1"/>
    </source>
</evidence>
<keyword evidence="2" id="KW-1185">Reference proteome</keyword>
<dbReference type="AlphaFoldDB" id="A0AAD5CNA9"/>
<accession>A0AAD5CNA9</accession>
<comment type="caution">
    <text evidence="1">The sequence shown here is derived from an EMBL/GenBank/DDBJ whole genome shotgun (WGS) entry which is preliminary data.</text>
</comment>